<gene>
    <name evidence="2" type="ORF">PCOR1329_LOCUS83973</name>
</gene>
<accession>A0ABN9YEA6</accession>
<proteinExistence type="predicted"/>
<feature type="region of interest" description="Disordered" evidence="1">
    <location>
        <begin position="1"/>
        <end position="25"/>
    </location>
</feature>
<sequence>MMMRRTSRRGSTRVSAMRPSSSGLSTSIGMAPNCAAVCKHILADVQAEYVIHAHLLLEPSHGVDAQQPGSLNHCAVVGPESRQSGHMSREFTTVASAQFAGEATRDGRPPGSCTTWVPRRSSASLDVRRVSAVEPSAVVHATVAVLHEANALLRQLVQRALGTDSRRSPPRRT</sequence>
<dbReference type="EMBL" id="CAUYUJ010022226">
    <property type="protein sequence ID" value="CAK0909607.1"/>
    <property type="molecule type" value="Genomic_DNA"/>
</dbReference>
<feature type="compositionally biased region" description="Basic residues" evidence="1">
    <location>
        <begin position="1"/>
        <end position="11"/>
    </location>
</feature>
<evidence type="ECO:0000313" key="2">
    <source>
        <dbReference type="EMBL" id="CAK0909607.1"/>
    </source>
</evidence>
<evidence type="ECO:0000256" key="1">
    <source>
        <dbReference type="SAM" id="MobiDB-lite"/>
    </source>
</evidence>
<comment type="caution">
    <text evidence="2">The sequence shown here is derived from an EMBL/GenBank/DDBJ whole genome shotgun (WGS) entry which is preliminary data.</text>
</comment>
<protein>
    <submittedName>
        <fullName evidence="2">Uncharacterized protein</fullName>
    </submittedName>
</protein>
<name>A0ABN9YEA6_9DINO</name>
<keyword evidence="3" id="KW-1185">Reference proteome</keyword>
<dbReference type="Proteomes" id="UP001189429">
    <property type="component" value="Unassembled WGS sequence"/>
</dbReference>
<evidence type="ECO:0000313" key="3">
    <source>
        <dbReference type="Proteomes" id="UP001189429"/>
    </source>
</evidence>
<reference evidence="2" key="1">
    <citation type="submission" date="2023-10" db="EMBL/GenBank/DDBJ databases">
        <authorList>
            <person name="Chen Y."/>
            <person name="Shah S."/>
            <person name="Dougan E. K."/>
            <person name="Thang M."/>
            <person name="Chan C."/>
        </authorList>
    </citation>
    <scope>NUCLEOTIDE SEQUENCE [LARGE SCALE GENOMIC DNA]</scope>
</reference>
<organism evidence="2 3">
    <name type="scientific">Prorocentrum cordatum</name>
    <dbReference type="NCBI Taxonomy" id="2364126"/>
    <lineage>
        <taxon>Eukaryota</taxon>
        <taxon>Sar</taxon>
        <taxon>Alveolata</taxon>
        <taxon>Dinophyceae</taxon>
        <taxon>Prorocentrales</taxon>
        <taxon>Prorocentraceae</taxon>
        <taxon>Prorocentrum</taxon>
    </lineage>
</organism>